<dbReference type="Pfam" id="PF03816">
    <property type="entry name" value="LytR_cpsA_psr"/>
    <property type="match status" value="1"/>
</dbReference>
<evidence type="ECO:0000256" key="1">
    <source>
        <dbReference type="ARBA" id="ARBA00006068"/>
    </source>
</evidence>
<accession>A0ABM7LYH0</accession>
<evidence type="ECO:0000313" key="4">
    <source>
        <dbReference type="EMBL" id="BCJ44375.1"/>
    </source>
</evidence>
<organism evidence="4 5">
    <name type="scientific">Actinoplanes ianthinogenes</name>
    <dbReference type="NCBI Taxonomy" id="122358"/>
    <lineage>
        <taxon>Bacteria</taxon>
        <taxon>Bacillati</taxon>
        <taxon>Actinomycetota</taxon>
        <taxon>Actinomycetes</taxon>
        <taxon>Micromonosporales</taxon>
        <taxon>Micromonosporaceae</taxon>
        <taxon>Actinoplanes</taxon>
    </lineage>
</organism>
<feature type="domain" description="Cell envelope-related transcriptional attenuator" evidence="3">
    <location>
        <begin position="93"/>
        <end position="274"/>
    </location>
</feature>
<dbReference type="RefSeq" id="WP_189329257.1">
    <property type="nucleotide sequence ID" value="NZ_AP023356.1"/>
</dbReference>
<evidence type="ECO:0000313" key="5">
    <source>
        <dbReference type="Proteomes" id="UP000676967"/>
    </source>
</evidence>
<dbReference type="PANTHER" id="PTHR33392:SF6">
    <property type="entry name" value="POLYISOPRENYL-TEICHOIC ACID--PEPTIDOGLYCAN TEICHOIC ACID TRANSFERASE TAGU"/>
    <property type="match status" value="1"/>
</dbReference>
<evidence type="ECO:0000259" key="3">
    <source>
        <dbReference type="Pfam" id="PF03816"/>
    </source>
</evidence>
<keyword evidence="5" id="KW-1185">Reference proteome</keyword>
<feature type="region of interest" description="Disordered" evidence="2">
    <location>
        <begin position="31"/>
        <end position="68"/>
    </location>
</feature>
<comment type="similarity">
    <text evidence="1">Belongs to the LytR/CpsA/Psr (LCP) family.</text>
</comment>
<dbReference type="InterPro" id="IPR050922">
    <property type="entry name" value="LytR/CpsA/Psr_CW_biosynth"/>
</dbReference>
<evidence type="ECO:0000256" key="2">
    <source>
        <dbReference type="SAM" id="MobiDB-lite"/>
    </source>
</evidence>
<dbReference type="NCBIfam" id="TIGR00350">
    <property type="entry name" value="lytR_cpsA_psr"/>
    <property type="match status" value="1"/>
</dbReference>
<dbReference type="Gene3D" id="3.40.630.190">
    <property type="entry name" value="LCP protein"/>
    <property type="match status" value="1"/>
</dbReference>
<gene>
    <name evidence="4" type="ORF">Aiant_50320</name>
</gene>
<proteinExistence type="inferred from homology"/>
<name>A0ABM7LYH0_9ACTN</name>
<dbReference type="PANTHER" id="PTHR33392">
    <property type="entry name" value="POLYISOPRENYL-TEICHOIC ACID--PEPTIDOGLYCAN TEICHOIC ACID TRANSFERASE TAGU"/>
    <property type="match status" value="1"/>
</dbReference>
<protein>
    <recommendedName>
        <fullName evidence="3">Cell envelope-related transcriptional attenuator domain-containing protein</fullName>
    </recommendedName>
</protein>
<feature type="compositionally biased region" description="Polar residues" evidence="2">
    <location>
        <begin position="31"/>
        <end position="47"/>
    </location>
</feature>
<dbReference type="InterPro" id="IPR004474">
    <property type="entry name" value="LytR_CpsA_psr"/>
</dbReference>
<dbReference type="Proteomes" id="UP000676967">
    <property type="component" value="Chromosome"/>
</dbReference>
<reference evidence="4 5" key="1">
    <citation type="submission" date="2020-08" db="EMBL/GenBank/DDBJ databases">
        <title>Whole genome shotgun sequence of Actinoplanes ianthinogenes NBRC 13996.</title>
        <authorList>
            <person name="Komaki H."/>
            <person name="Tamura T."/>
        </authorList>
    </citation>
    <scope>NUCLEOTIDE SEQUENCE [LARGE SCALE GENOMIC DNA]</scope>
    <source>
        <strain evidence="4 5">NBRC 13996</strain>
    </source>
</reference>
<sequence length="370" mass="39104">MRNSKITWAVIAGVVLAVLAGVGVAIAVNRGSTSPESAPTGAATPSGSAPVLETTPSPSTPPAPSPGADIDGPLDLLLVGVDTRVSIPDWQTHSDAIMLLHVEPGLKSGYLYSLPRDLRVQIPAFKKSGFRGGKYKITEAMAYGSRVPGKKTKNIPNGYELLAKTISNYTGIKTIQAGAILNFGGLDKLVDKLGGIDLTIDQKVKSKHRRPDGTARKLVGSDYVGPQAVYLPGKRHLTGWQAIDYARQRYGLPNGDYDRQRHQRQMVKAILAKALSGNLSDAAKLESVITALGKMLVTVGGRRPVEYAYALRDLQPAGLTMVQLNGSGVGSGSGYLGEQLDAEARGFLSAIAKGKAAAYLKAHPKMVNKG</sequence>
<dbReference type="EMBL" id="AP023356">
    <property type="protein sequence ID" value="BCJ44375.1"/>
    <property type="molecule type" value="Genomic_DNA"/>
</dbReference>